<dbReference type="SUPFAM" id="SSF51735">
    <property type="entry name" value="NAD(P)-binding Rossmann-fold domains"/>
    <property type="match status" value="2"/>
</dbReference>
<organism evidence="4 5">
    <name type="scientific">Lithocarpus litseifolius</name>
    <dbReference type="NCBI Taxonomy" id="425828"/>
    <lineage>
        <taxon>Eukaryota</taxon>
        <taxon>Viridiplantae</taxon>
        <taxon>Streptophyta</taxon>
        <taxon>Embryophyta</taxon>
        <taxon>Tracheophyta</taxon>
        <taxon>Spermatophyta</taxon>
        <taxon>Magnoliopsida</taxon>
        <taxon>eudicotyledons</taxon>
        <taxon>Gunneridae</taxon>
        <taxon>Pentapetalae</taxon>
        <taxon>rosids</taxon>
        <taxon>fabids</taxon>
        <taxon>Fagales</taxon>
        <taxon>Fagaceae</taxon>
        <taxon>Lithocarpus</taxon>
    </lineage>
</organism>
<sequence>MATSVVVGEEVMRNKQVIFKDYVSGFLKESDMQVINGTLKLKLPEGSNGIVVKNLYLSCDPYMRNRMTRVEGPKLFTSFTPSSPLTGFGVAKVLDSRNPNFKKGDLIWGTTGWEEYSVITELEGLFKIQHTDVPLSYYTGILGMPGLSAYVGFYEVCSPKKGEYVFISAASGAVGQLVGQFAKLMGCYVVGSAGSKETVDLLKRKFGFDDAFNYKEETDLDAALKRYFPEGIDIYFENVGGKMLDAVLLNMKDHGRISVCGLVSQYNLDQPEGVQNLMCLIYKRIHMKGFVVFDYYNIYPKFLDVMLPYIREGKIMYVEDIAEGLESGPAALERFKTKQRSRMPGLTAYAGLYEVCSPKKGEYVFISAASGAVGQLVGQFTKLMGCYVVGSAGSKEKVDLLQNKFGFDEAFNYKEETDLDGALKRYFPEGIDIYFENVGGKMLDAVLLNMRDHGRIAVCGMVSQYNLAQPEGVQNLMCLIYKRIHMDGFAFFDYYNVYPKFLDVVLPYIREGKIKYVEDIAEGLESGPAALVGLYSGRNVGKQVVLIARE</sequence>
<dbReference type="PANTHER" id="PTHR43205:SF7">
    <property type="entry name" value="PROSTAGLANDIN REDUCTASE 1"/>
    <property type="match status" value="1"/>
</dbReference>
<feature type="domain" description="Oxidoreductase N-terminal" evidence="3">
    <location>
        <begin position="15"/>
        <end position="127"/>
    </location>
</feature>
<reference evidence="4 5" key="1">
    <citation type="submission" date="2024-01" db="EMBL/GenBank/DDBJ databases">
        <title>A telomere-to-telomere, gap-free genome of sweet tea (Lithocarpus litseifolius).</title>
        <authorList>
            <person name="Zhou J."/>
        </authorList>
    </citation>
    <scope>NUCLEOTIDE SEQUENCE [LARGE SCALE GENOMIC DNA]</scope>
    <source>
        <strain evidence="4">Zhou-2022a</strain>
        <tissue evidence="4">Leaf</tissue>
    </source>
</reference>
<dbReference type="EMBL" id="JAZDWU010000007">
    <property type="protein sequence ID" value="KAK9996194.1"/>
    <property type="molecule type" value="Genomic_DNA"/>
</dbReference>
<comment type="caution">
    <text evidence="4">The sequence shown here is derived from an EMBL/GenBank/DDBJ whole genome shotgun (WGS) entry which is preliminary data.</text>
</comment>
<dbReference type="InterPro" id="IPR013149">
    <property type="entry name" value="ADH-like_C"/>
</dbReference>
<keyword evidence="1" id="KW-0560">Oxidoreductase</keyword>
<evidence type="ECO:0008006" key="6">
    <source>
        <dbReference type="Google" id="ProtNLM"/>
    </source>
</evidence>
<dbReference type="Gene3D" id="3.90.180.10">
    <property type="entry name" value="Medium-chain alcohol dehydrogenases, catalytic domain"/>
    <property type="match status" value="1"/>
</dbReference>
<dbReference type="GO" id="GO:0032440">
    <property type="term" value="F:2-alkenal reductase [NAD(P)H] activity"/>
    <property type="evidence" value="ECO:0007669"/>
    <property type="project" value="TreeGrafter"/>
</dbReference>
<dbReference type="Pfam" id="PF16884">
    <property type="entry name" value="ADH_N_2"/>
    <property type="match status" value="1"/>
</dbReference>
<keyword evidence="5" id="KW-1185">Reference proteome</keyword>
<dbReference type="Gene3D" id="3.40.50.720">
    <property type="entry name" value="NAD(P)-binding Rossmann-like Domain"/>
    <property type="match status" value="2"/>
</dbReference>
<dbReference type="SUPFAM" id="SSF50129">
    <property type="entry name" value="GroES-like"/>
    <property type="match status" value="1"/>
</dbReference>
<evidence type="ECO:0000313" key="4">
    <source>
        <dbReference type="EMBL" id="KAK9996194.1"/>
    </source>
</evidence>
<evidence type="ECO:0000256" key="1">
    <source>
        <dbReference type="ARBA" id="ARBA00023002"/>
    </source>
</evidence>
<evidence type="ECO:0000259" key="3">
    <source>
        <dbReference type="Pfam" id="PF16884"/>
    </source>
</evidence>
<evidence type="ECO:0000313" key="5">
    <source>
        <dbReference type="Proteomes" id="UP001459277"/>
    </source>
</evidence>
<proteinExistence type="predicted"/>
<dbReference type="InterPro" id="IPR045010">
    <property type="entry name" value="MDR_fam"/>
</dbReference>
<dbReference type="InterPro" id="IPR036291">
    <property type="entry name" value="NAD(P)-bd_dom_sf"/>
</dbReference>
<gene>
    <name evidence="4" type="ORF">SO802_020880</name>
</gene>
<dbReference type="AlphaFoldDB" id="A0AAW2CG27"/>
<accession>A0AAW2CG27</accession>
<feature type="domain" description="Alcohol dehydrogenase-like C-terminal" evidence="2">
    <location>
        <begin position="173"/>
        <end position="305"/>
    </location>
</feature>
<dbReference type="InterPro" id="IPR041694">
    <property type="entry name" value="ADH_N_2"/>
</dbReference>
<name>A0AAW2CG27_9ROSI</name>
<dbReference type="PANTHER" id="PTHR43205">
    <property type="entry name" value="PROSTAGLANDIN REDUCTASE"/>
    <property type="match status" value="1"/>
</dbReference>
<dbReference type="FunFam" id="3.40.50.720:FF:000121">
    <property type="entry name" value="Prostaglandin reductase 2"/>
    <property type="match status" value="2"/>
</dbReference>
<dbReference type="InterPro" id="IPR011032">
    <property type="entry name" value="GroES-like_sf"/>
</dbReference>
<feature type="domain" description="Alcohol dehydrogenase-like C-terminal" evidence="2">
    <location>
        <begin position="372"/>
        <end position="504"/>
    </location>
</feature>
<dbReference type="Pfam" id="PF00107">
    <property type="entry name" value="ADH_zinc_N"/>
    <property type="match status" value="2"/>
</dbReference>
<dbReference type="CDD" id="cd08295">
    <property type="entry name" value="double_bond_reductase_like"/>
    <property type="match status" value="1"/>
</dbReference>
<evidence type="ECO:0000259" key="2">
    <source>
        <dbReference type="Pfam" id="PF00107"/>
    </source>
</evidence>
<dbReference type="Proteomes" id="UP001459277">
    <property type="component" value="Unassembled WGS sequence"/>
</dbReference>
<protein>
    <recommendedName>
        <fullName evidence="6">Enoyl reductase (ER) domain-containing protein</fullName>
    </recommendedName>
</protein>